<evidence type="ECO:0000259" key="3">
    <source>
        <dbReference type="Pfam" id="PF06863"/>
    </source>
</evidence>
<gene>
    <name evidence="4" type="ORF">PDESU_04009</name>
</gene>
<dbReference type="AlphaFoldDB" id="A0A6C2U7N9"/>
<dbReference type="Proteomes" id="UP000366872">
    <property type="component" value="Unassembled WGS sequence"/>
</dbReference>
<evidence type="ECO:0000313" key="5">
    <source>
        <dbReference type="Proteomes" id="UP000366872"/>
    </source>
</evidence>
<keyword evidence="1" id="KW-0732">Signal</keyword>
<dbReference type="Pfam" id="PF06863">
    <property type="entry name" value="DUF1254"/>
    <property type="match status" value="1"/>
</dbReference>
<dbReference type="InterPro" id="IPR037050">
    <property type="entry name" value="DUF1254_sf"/>
</dbReference>
<feature type="domain" description="DUF1254" evidence="3">
    <location>
        <begin position="74"/>
        <end position="205"/>
    </location>
</feature>
<proteinExistence type="predicted"/>
<organism evidence="4 5">
    <name type="scientific">Pontiella desulfatans</name>
    <dbReference type="NCBI Taxonomy" id="2750659"/>
    <lineage>
        <taxon>Bacteria</taxon>
        <taxon>Pseudomonadati</taxon>
        <taxon>Kiritimatiellota</taxon>
        <taxon>Kiritimatiellia</taxon>
        <taxon>Kiritimatiellales</taxon>
        <taxon>Pontiellaceae</taxon>
        <taxon>Pontiella</taxon>
    </lineage>
</organism>
<evidence type="ECO:0008006" key="6">
    <source>
        <dbReference type="Google" id="ProtNLM"/>
    </source>
</evidence>
<dbReference type="PANTHER" id="PTHR36509">
    <property type="entry name" value="BLL3101 PROTEIN"/>
    <property type="match status" value="1"/>
</dbReference>
<accession>A0A6C2U7N9</accession>
<feature type="signal peptide" evidence="1">
    <location>
        <begin position="1"/>
        <end position="27"/>
    </location>
</feature>
<reference evidence="4 5" key="1">
    <citation type="submission" date="2019-04" db="EMBL/GenBank/DDBJ databases">
        <authorList>
            <person name="Van Vliet M D."/>
        </authorList>
    </citation>
    <scope>NUCLEOTIDE SEQUENCE [LARGE SCALE GENOMIC DNA]</scope>
    <source>
        <strain evidence="4 5">F1</strain>
    </source>
</reference>
<dbReference type="Gene3D" id="2.60.120.600">
    <property type="entry name" value="Domain of unknown function DUF1214, C-terminal domain"/>
    <property type="match status" value="1"/>
</dbReference>
<name>A0A6C2U7N9_PONDE</name>
<dbReference type="PROSITE" id="PS51257">
    <property type="entry name" value="PROKAR_LIPOPROTEIN"/>
    <property type="match status" value="1"/>
</dbReference>
<dbReference type="PANTHER" id="PTHR36509:SF2">
    <property type="entry name" value="BLL3101 PROTEIN"/>
    <property type="match status" value="1"/>
</dbReference>
<protein>
    <recommendedName>
        <fullName evidence="6">Cell envelope protein</fullName>
    </recommendedName>
</protein>
<keyword evidence="5" id="KW-1185">Reference proteome</keyword>
<sequence length="473" mass="53205">MKIRSILFQWSCLLAAFAVVGCMTQSAVEKPLPPEEAREIAKEAYVYGNPLADSYRVLYGSFVNAKDPEYKAPINELKNISRVYTHKDKAVQTPNSDTPYSWLLLDLRAEPYVLTVPPMEKDRYFSIQLIDLYTHNFDYIGSRTTGNEGGNYLIAGPSWTGEKPDGVTKVIPAETEFVLALYRTQLFNPTDLEQVKKIQAQYKVDSLSTFLGTAAPGAAPEIDFIEPLTRDEIKKSPKVFEQMNFVLQFCPTHPSEKKLMKRFAKLNIGAGKTFDWEAFSPEIQAAIGQGIADAWEKDFAALKEAADAGEIGSGEVFGTREHLKNNYLYRMAAAVLGIWGNSEEEAMYPSYYVDADGQKLNGAHFYTLRFGADQLPPVNAFWSLTMYQLPESLLVENPLNRYLLNSPMMDDFVRDSDGGITLYIQHESPGKEKEPNWLPAPAGPFSLNLRLYWPQEEALNGSWQPPALIRESK</sequence>
<dbReference type="InterPro" id="IPR037049">
    <property type="entry name" value="DUF1214_C_sf"/>
</dbReference>
<feature type="chain" id="PRO_5025344588" description="Cell envelope protein" evidence="1">
    <location>
        <begin position="28"/>
        <end position="473"/>
    </location>
</feature>
<dbReference type="InterPro" id="IPR010679">
    <property type="entry name" value="DUF1254"/>
</dbReference>
<evidence type="ECO:0000259" key="2">
    <source>
        <dbReference type="Pfam" id="PF06742"/>
    </source>
</evidence>
<dbReference type="Pfam" id="PF06742">
    <property type="entry name" value="DUF1214"/>
    <property type="match status" value="1"/>
</dbReference>
<dbReference type="Gene3D" id="2.60.40.1610">
    <property type="entry name" value="Domain of unknown function DUF1254"/>
    <property type="match status" value="1"/>
</dbReference>
<dbReference type="EMBL" id="CAAHFG010000002">
    <property type="protein sequence ID" value="VGO15426.1"/>
    <property type="molecule type" value="Genomic_DNA"/>
</dbReference>
<dbReference type="InterPro" id="IPR010621">
    <property type="entry name" value="DUF1214"/>
</dbReference>
<feature type="domain" description="DUF1214" evidence="2">
    <location>
        <begin position="345"/>
        <end position="456"/>
    </location>
</feature>
<evidence type="ECO:0000313" key="4">
    <source>
        <dbReference type="EMBL" id="VGO15426.1"/>
    </source>
</evidence>
<dbReference type="SUPFAM" id="SSF160935">
    <property type="entry name" value="VPA0735-like"/>
    <property type="match status" value="1"/>
</dbReference>
<evidence type="ECO:0000256" key="1">
    <source>
        <dbReference type="SAM" id="SignalP"/>
    </source>
</evidence>